<dbReference type="Pfam" id="PF00899">
    <property type="entry name" value="ThiF"/>
    <property type="match status" value="1"/>
</dbReference>
<sequence length="269" mass="27919">MTLSDEELERYARHIVLREVGGSGQAKLKAASVLVIGAGGIGSPALQYLAAAGIGYLAVADNDRVELSNLQRQTLFGTDDVGKDKAATAVEAMERLNPTIRPAGLGVRIDGDNVAEILDLVRPDVIIDGTDNFATRLLVADAALAARVPLVSAAVAEFEGQLGTFRGWESDKPCYRCFVGSAPEREGVSCAEQGVLGALTGLMGSLAALETIRAIAPFGEDSAGKLLLVDALSLRFRSLTLPKDPGCPACGAPQVDSGSNGTIDQPSKA</sequence>
<keyword evidence="5" id="KW-1185">Reference proteome</keyword>
<keyword evidence="4" id="KW-0548">Nucleotidyltransferase</keyword>
<dbReference type="Gene3D" id="3.40.50.720">
    <property type="entry name" value="NAD(P)-binding Rossmann-like Domain"/>
    <property type="match status" value="1"/>
</dbReference>
<dbReference type="OrthoDB" id="9804286at2"/>
<proteinExistence type="inferred from homology"/>
<dbReference type="GO" id="GO:0004792">
    <property type="term" value="F:thiosulfate-cyanide sulfurtransferase activity"/>
    <property type="evidence" value="ECO:0007669"/>
    <property type="project" value="TreeGrafter"/>
</dbReference>
<feature type="domain" description="THIF-type NAD/FAD binding fold" evidence="3">
    <location>
        <begin position="11"/>
        <end position="249"/>
    </location>
</feature>
<dbReference type="GO" id="GO:0005829">
    <property type="term" value="C:cytosol"/>
    <property type="evidence" value="ECO:0007669"/>
    <property type="project" value="TreeGrafter"/>
</dbReference>
<feature type="region of interest" description="Disordered" evidence="2">
    <location>
        <begin position="250"/>
        <end position="269"/>
    </location>
</feature>
<dbReference type="InterPro" id="IPR045886">
    <property type="entry name" value="ThiF/MoeB/HesA"/>
</dbReference>
<name>A0A4S1WXT8_9SPHN</name>
<gene>
    <name evidence="4" type="primary">moeB</name>
    <name evidence="4" type="ORF">E5A74_04735</name>
</gene>
<dbReference type="SUPFAM" id="SSF69572">
    <property type="entry name" value="Activating enzymes of the ubiquitin-like proteins"/>
    <property type="match status" value="1"/>
</dbReference>
<evidence type="ECO:0000256" key="1">
    <source>
        <dbReference type="ARBA" id="ARBA00009919"/>
    </source>
</evidence>
<dbReference type="GO" id="GO:0016779">
    <property type="term" value="F:nucleotidyltransferase activity"/>
    <property type="evidence" value="ECO:0007669"/>
    <property type="project" value="UniProtKB-KW"/>
</dbReference>
<dbReference type="PANTHER" id="PTHR10953">
    <property type="entry name" value="UBIQUITIN-ACTIVATING ENZYME E1"/>
    <property type="match status" value="1"/>
</dbReference>
<comment type="similarity">
    <text evidence="1">Belongs to the HesA/MoeB/ThiF family.</text>
</comment>
<evidence type="ECO:0000313" key="4">
    <source>
        <dbReference type="EMBL" id="TGX46456.1"/>
    </source>
</evidence>
<feature type="compositionally biased region" description="Polar residues" evidence="2">
    <location>
        <begin position="256"/>
        <end position="269"/>
    </location>
</feature>
<dbReference type="RefSeq" id="WP_135983068.1">
    <property type="nucleotide sequence ID" value="NZ_JAASQM010000001.1"/>
</dbReference>
<dbReference type="InterPro" id="IPR000594">
    <property type="entry name" value="ThiF_NAD_FAD-bd"/>
</dbReference>
<reference evidence="4 5" key="1">
    <citation type="submission" date="2019-04" db="EMBL/GenBank/DDBJ databases">
        <title>Sphingomonas psychrotolerans sp. nov., isolated from soil in the Tianshan Mountains, Xinjiang, China.</title>
        <authorList>
            <person name="Luo Y."/>
            <person name="Sheng H."/>
        </authorList>
    </citation>
    <scope>NUCLEOTIDE SEQUENCE [LARGE SCALE GENOMIC DNA]</scope>
    <source>
        <strain evidence="4 5">KIS18-15</strain>
    </source>
</reference>
<dbReference type="GO" id="GO:0008641">
    <property type="term" value="F:ubiquitin-like modifier activating enzyme activity"/>
    <property type="evidence" value="ECO:0007669"/>
    <property type="project" value="InterPro"/>
</dbReference>
<evidence type="ECO:0000256" key="2">
    <source>
        <dbReference type="SAM" id="MobiDB-lite"/>
    </source>
</evidence>
<dbReference type="NCBIfam" id="NF004281">
    <property type="entry name" value="PRK05690.1"/>
    <property type="match status" value="1"/>
</dbReference>
<dbReference type="GO" id="GO:0008146">
    <property type="term" value="F:sulfotransferase activity"/>
    <property type="evidence" value="ECO:0007669"/>
    <property type="project" value="TreeGrafter"/>
</dbReference>
<dbReference type="AlphaFoldDB" id="A0A4S1WXT8"/>
<dbReference type="Proteomes" id="UP000309848">
    <property type="component" value="Unassembled WGS sequence"/>
</dbReference>
<dbReference type="CDD" id="cd00757">
    <property type="entry name" value="ThiF_MoeB_HesA_family"/>
    <property type="match status" value="1"/>
</dbReference>
<protein>
    <submittedName>
        <fullName evidence="4">Molybdopterin-synthase adenylyltransferase MoeB</fullName>
    </submittedName>
</protein>
<keyword evidence="4" id="KW-0808">Transferase</keyword>
<evidence type="ECO:0000259" key="3">
    <source>
        <dbReference type="Pfam" id="PF00899"/>
    </source>
</evidence>
<organism evidence="4 5">
    <name type="scientific">Sphingomonas naasensis</name>
    <dbReference type="NCBI Taxonomy" id="1344951"/>
    <lineage>
        <taxon>Bacteria</taxon>
        <taxon>Pseudomonadati</taxon>
        <taxon>Pseudomonadota</taxon>
        <taxon>Alphaproteobacteria</taxon>
        <taxon>Sphingomonadales</taxon>
        <taxon>Sphingomonadaceae</taxon>
        <taxon>Sphingomonas</taxon>
    </lineage>
</organism>
<dbReference type="InterPro" id="IPR035985">
    <property type="entry name" value="Ubiquitin-activating_enz"/>
</dbReference>
<accession>A0A4S1WXT8</accession>
<dbReference type="EMBL" id="SRXU01000001">
    <property type="protein sequence ID" value="TGX46456.1"/>
    <property type="molecule type" value="Genomic_DNA"/>
</dbReference>
<evidence type="ECO:0000313" key="5">
    <source>
        <dbReference type="Proteomes" id="UP000309848"/>
    </source>
</evidence>
<dbReference type="FunFam" id="3.40.50.720:FF:000080">
    <property type="entry name" value="Thiazole biosynthesis adenylyltransferase ThiF"/>
    <property type="match status" value="1"/>
</dbReference>
<comment type="caution">
    <text evidence="4">The sequence shown here is derived from an EMBL/GenBank/DDBJ whole genome shotgun (WGS) entry which is preliminary data.</text>
</comment>
<dbReference type="PANTHER" id="PTHR10953:SF102">
    <property type="entry name" value="ADENYLYLTRANSFERASE AND SULFURTRANSFERASE MOCS3"/>
    <property type="match status" value="1"/>
</dbReference>